<keyword evidence="8 10" id="KW-0472">Membrane</keyword>
<feature type="transmembrane region" description="Helical" evidence="10">
    <location>
        <begin position="650"/>
        <end position="670"/>
    </location>
</feature>
<dbReference type="InterPro" id="IPR001516">
    <property type="entry name" value="Proton_antipo_N"/>
</dbReference>
<feature type="transmembrane region" description="Helical" evidence="10">
    <location>
        <begin position="745"/>
        <end position="763"/>
    </location>
</feature>
<keyword evidence="4" id="KW-1003">Cell membrane</keyword>
<evidence type="ECO:0000256" key="10">
    <source>
        <dbReference type="SAM" id="Phobius"/>
    </source>
</evidence>
<feature type="transmembrane region" description="Helical" evidence="10">
    <location>
        <begin position="208"/>
        <end position="224"/>
    </location>
</feature>
<dbReference type="PANTHER" id="PTHR43373">
    <property type="entry name" value="NA(+)/H(+) ANTIPORTER SUBUNIT"/>
    <property type="match status" value="1"/>
</dbReference>
<evidence type="ECO:0000313" key="16">
    <source>
        <dbReference type="Proteomes" id="UP000033649"/>
    </source>
</evidence>
<evidence type="ECO:0000256" key="2">
    <source>
        <dbReference type="ARBA" id="ARBA00022448"/>
    </source>
</evidence>
<feature type="transmembrane region" description="Helical" evidence="10">
    <location>
        <begin position="369"/>
        <end position="391"/>
    </location>
</feature>
<evidence type="ECO:0000256" key="7">
    <source>
        <dbReference type="ARBA" id="ARBA00023065"/>
    </source>
</evidence>
<feature type="transmembrane region" description="Helical" evidence="10">
    <location>
        <begin position="135"/>
        <end position="154"/>
    </location>
</feature>
<dbReference type="Pfam" id="PF00361">
    <property type="entry name" value="Proton_antipo_M"/>
    <property type="match status" value="1"/>
</dbReference>
<dbReference type="Proteomes" id="UP000033649">
    <property type="component" value="Unassembled WGS sequence"/>
</dbReference>
<feature type="transmembrane region" description="Helical" evidence="10">
    <location>
        <begin position="570"/>
        <end position="587"/>
    </location>
</feature>
<feature type="transmembrane region" description="Helical" evidence="10">
    <location>
        <begin position="411"/>
        <end position="432"/>
    </location>
</feature>
<feature type="transmembrane region" description="Helical" evidence="10">
    <location>
        <begin position="690"/>
        <end position="709"/>
    </location>
</feature>
<dbReference type="GO" id="GO:0006811">
    <property type="term" value="P:monoatomic ion transport"/>
    <property type="evidence" value="ECO:0007669"/>
    <property type="project" value="UniProtKB-KW"/>
</dbReference>
<evidence type="ECO:0000259" key="13">
    <source>
        <dbReference type="Pfam" id="PF13244"/>
    </source>
</evidence>
<feature type="transmembrane region" description="Helical" evidence="10">
    <location>
        <begin position="599"/>
        <end position="617"/>
    </location>
</feature>
<dbReference type="GO" id="GO:0005886">
    <property type="term" value="C:plasma membrane"/>
    <property type="evidence" value="ECO:0007669"/>
    <property type="project" value="UniProtKB-SubCell"/>
</dbReference>
<evidence type="ECO:0000313" key="15">
    <source>
        <dbReference type="EMBL" id="KKB08144.1"/>
    </source>
</evidence>
<dbReference type="STRING" id="429727.VE26_16430"/>
<feature type="transmembrane region" description="Helical" evidence="10">
    <location>
        <begin position="495"/>
        <end position="520"/>
    </location>
</feature>
<evidence type="ECO:0000256" key="4">
    <source>
        <dbReference type="ARBA" id="ARBA00022475"/>
    </source>
</evidence>
<feature type="transmembrane region" description="Helical" evidence="10">
    <location>
        <begin position="302"/>
        <end position="321"/>
    </location>
</feature>
<evidence type="ECO:0000256" key="3">
    <source>
        <dbReference type="ARBA" id="ARBA00022449"/>
    </source>
</evidence>
<dbReference type="PRINTS" id="PR01434">
    <property type="entry name" value="NADHDHGNASE5"/>
</dbReference>
<sequence length="772" mass="81676">MSVVSLLTVLILSAVGSLVGWRLSALAGPLGRLLPVAIPATLFFGLLAHWADITNGGVVTEALDWVPSLGVVLALRLDGFSYLFGLLITGIGTLVTLYAGAYFADAPAKTRARFILLILIFMTAMLGTVLSDNLIVMFVFWEATSLTSFMLIGFEARKVEARRAALQSLLITAGGGLALFGAILLIGLDLGTFSLSAVAGSADRIAESPYLVAIVVLLLLGAFTKSAQFPFHFWLPQAMAAPTPASAYLHSATMVKLGIYLLGRFDAAFAQVPAFGVTLVIFGSLTMSIAALNALRATGYKAILAQSTVASLGILVMLIGLDGEVAAVATAGFILAHALYKAALFFCAGTAIHATHIAELRKLGGLVRFLPFTAAAAVLASFSMAGLPPFIGFISKEYLFEAQLESGWNVVPVIIAVLVNGIMVSVAGVVSLRPFFLGRDKISHVHHGETPGLLFGPLLLGVTGIIMGLVPGLITRHLVGPAATALYGAPIDTSFSLWHGITPMLFLSMAAIGLGAVLAWKWDALHDGIRASGWSQRLDADRLYYRVVEAILSLARAATRWLQNGDQRHYSVLVMLTLLATCAWVLWHTGQFAMAPLDPVLPVPTLLLAAGLVGALVATRVRSLVAALIGVGIVGYGSALLFVLNGAPDLALTQFAVETLVLVVIMAVLLRLPTTTEPTRKPGERKLDAVIALSFSVVVFIGLVAMLAIPFDPRISAFYGATSYTEAQGHNVVNVIIVDYRALDTLGEIAVVAFATMGAWALLRRRRVDRKG</sequence>
<feature type="domain" description="MrpA C-terminal/MbhE" evidence="14">
    <location>
        <begin position="685"/>
        <end position="768"/>
    </location>
</feature>
<evidence type="ECO:0000259" key="11">
    <source>
        <dbReference type="Pfam" id="PF00361"/>
    </source>
</evidence>
<evidence type="ECO:0000259" key="14">
    <source>
        <dbReference type="Pfam" id="PF20501"/>
    </source>
</evidence>
<keyword evidence="2" id="KW-0813">Transport</keyword>
<dbReference type="AlphaFoldDB" id="A0A0F5FGY0"/>
<organism evidence="15 16">
    <name type="scientific">Devosia chinhatensis</name>
    <dbReference type="NCBI Taxonomy" id="429727"/>
    <lineage>
        <taxon>Bacteria</taxon>
        <taxon>Pseudomonadati</taxon>
        <taxon>Pseudomonadota</taxon>
        <taxon>Alphaproteobacteria</taxon>
        <taxon>Hyphomicrobiales</taxon>
        <taxon>Devosiaceae</taxon>
        <taxon>Devosia</taxon>
    </lineage>
</organism>
<keyword evidence="5 9" id="KW-0812">Transmembrane</keyword>
<reference evidence="15 16" key="1">
    <citation type="submission" date="2015-03" db="EMBL/GenBank/DDBJ databases">
        <authorList>
            <person name="Hassan Y."/>
            <person name="Lepp D."/>
            <person name="Li X.-Z."/>
            <person name="Zhou T."/>
        </authorList>
    </citation>
    <scope>NUCLEOTIDE SEQUENCE [LARGE SCALE GENOMIC DNA]</scope>
    <source>
        <strain evidence="15 16">IPL18</strain>
    </source>
</reference>
<feature type="transmembrane region" description="Helical" evidence="10">
    <location>
        <begin position="453"/>
        <end position="475"/>
    </location>
</feature>
<keyword evidence="6 10" id="KW-1133">Transmembrane helix</keyword>
<dbReference type="InterPro" id="IPR001750">
    <property type="entry name" value="ND/Mrp_TM"/>
</dbReference>
<dbReference type="InterPro" id="IPR046806">
    <property type="entry name" value="MrpA_C/MbhE"/>
</dbReference>
<dbReference type="GO" id="GO:0015297">
    <property type="term" value="F:antiporter activity"/>
    <property type="evidence" value="ECO:0007669"/>
    <property type="project" value="UniProtKB-KW"/>
</dbReference>
<accession>A0A0F5FGY0</accession>
<feature type="transmembrane region" description="Helical" evidence="10">
    <location>
        <begin position="624"/>
        <end position="644"/>
    </location>
</feature>
<dbReference type="Pfam" id="PF20501">
    <property type="entry name" value="MbhE"/>
    <property type="match status" value="1"/>
</dbReference>
<keyword evidence="16" id="KW-1185">Reference proteome</keyword>
<comment type="subcellular location">
    <subcellularLocation>
        <location evidence="1">Cell membrane</location>
        <topology evidence="1">Multi-pass membrane protein</topology>
    </subcellularLocation>
    <subcellularLocation>
        <location evidence="9">Membrane</location>
        <topology evidence="9">Multi-pass membrane protein</topology>
    </subcellularLocation>
</comment>
<evidence type="ECO:0000256" key="9">
    <source>
        <dbReference type="RuleBase" id="RU000320"/>
    </source>
</evidence>
<name>A0A0F5FGY0_9HYPH</name>
<evidence type="ECO:0000256" key="1">
    <source>
        <dbReference type="ARBA" id="ARBA00004651"/>
    </source>
</evidence>
<dbReference type="InterPro" id="IPR050616">
    <property type="entry name" value="CPA3_Na-H_Antiporter_A"/>
</dbReference>
<keyword evidence="7" id="KW-0406">Ion transport</keyword>
<dbReference type="EMBL" id="JZEY01000061">
    <property type="protein sequence ID" value="KKB08144.1"/>
    <property type="molecule type" value="Genomic_DNA"/>
</dbReference>
<feature type="transmembrane region" description="Helical" evidence="10">
    <location>
        <begin position="327"/>
        <end position="348"/>
    </location>
</feature>
<evidence type="ECO:0000256" key="6">
    <source>
        <dbReference type="ARBA" id="ARBA00022989"/>
    </source>
</evidence>
<dbReference type="Pfam" id="PF13244">
    <property type="entry name" value="MbhD"/>
    <property type="match status" value="1"/>
</dbReference>
<feature type="transmembrane region" description="Helical" evidence="10">
    <location>
        <begin position="33"/>
        <end position="51"/>
    </location>
</feature>
<comment type="caution">
    <text evidence="15">The sequence shown here is derived from an EMBL/GenBank/DDBJ whole genome shotgun (WGS) entry which is preliminary data.</text>
</comment>
<dbReference type="Pfam" id="PF00662">
    <property type="entry name" value="Proton_antipo_N"/>
    <property type="match status" value="1"/>
</dbReference>
<feature type="transmembrane region" description="Helical" evidence="10">
    <location>
        <begin position="111"/>
        <end position="129"/>
    </location>
</feature>
<gene>
    <name evidence="15" type="ORF">VE26_16430</name>
</gene>
<dbReference type="InterPro" id="IPR025383">
    <property type="entry name" value="MrpA_C/MbhD"/>
</dbReference>
<feature type="domain" description="NADH-Ubiquinone oxidoreductase (complex I) chain 5 N-terminal" evidence="12">
    <location>
        <begin position="68"/>
        <end position="111"/>
    </location>
</feature>
<feature type="domain" description="MrpA C-terminal/MbhD" evidence="13">
    <location>
        <begin position="612"/>
        <end position="673"/>
    </location>
</feature>
<dbReference type="PANTHER" id="PTHR43373:SF1">
    <property type="entry name" value="NA(+)_H(+) ANTIPORTER SUBUNIT A"/>
    <property type="match status" value="1"/>
</dbReference>
<proteinExistence type="predicted"/>
<feature type="transmembrane region" description="Helical" evidence="10">
    <location>
        <begin position="274"/>
        <end position="295"/>
    </location>
</feature>
<keyword evidence="3" id="KW-0050">Antiport</keyword>
<feature type="transmembrane region" description="Helical" evidence="10">
    <location>
        <begin position="166"/>
        <end position="188"/>
    </location>
</feature>
<protein>
    <submittedName>
        <fullName evidence="15">NADH dehydrogenase</fullName>
    </submittedName>
</protein>
<dbReference type="PATRIC" id="fig|429727.3.peg.3364"/>
<evidence type="ECO:0000256" key="8">
    <source>
        <dbReference type="ARBA" id="ARBA00023136"/>
    </source>
</evidence>
<feature type="domain" description="NADH:quinone oxidoreductase/Mrp antiporter transmembrane" evidence="11">
    <location>
        <begin position="131"/>
        <end position="414"/>
    </location>
</feature>
<evidence type="ECO:0000256" key="5">
    <source>
        <dbReference type="ARBA" id="ARBA00022692"/>
    </source>
</evidence>
<evidence type="ECO:0000259" key="12">
    <source>
        <dbReference type="Pfam" id="PF00662"/>
    </source>
</evidence>
<feature type="transmembrane region" description="Helical" evidence="10">
    <location>
        <begin position="83"/>
        <end position="104"/>
    </location>
</feature>